<dbReference type="AlphaFoldDB" id="A0A225VIZ7"/>
<keyword evidence="3" id="KW-1185">Reference proteome</keyword>
<name>A0A225VIZ7_9STRA</name>
<accession>A0A225VIZ7</accession>
<evidence type="ECO:0000313" key="2">
    <source>
        <dbReference type="EMBL" id="OWZ04500.1"/>
    </source>
</evidence>
<comment type="caution">
    <text evidence="2">The sequence shown here is derived from an EMBL/GenBank/DDBJ whole genome shotgun (WGS) entry which is preliminary data.</text>
</comment>
<feature type="region of interest" description="Disordered" evidence="1">
    <location>
        <begin position="1"/>
        <end position="20"/>
    </location>
</feature>
<evidence type="ECO:0000313" key="3">
    <source>
        <dbReference type="Proteomes" id="UP000198211"/>
    </source>
</evidence>
<dbReference type="OrthoDB" id="97124at2759"/>
<dbReference type="Proteomes" id="UP000198211">
    <property type="component" value="Unassembled WGS sequence"/>
</dbReference>
<gene>
    <name evidence="2" type="ORF">PHMEG_00023584</name>
</gene>
<reference evidence="3" key="1">
    <citation type="submission" date="2017-03" db="EMBL/GenBank/DDBJ databases">
        <title>Phytopthora megakarya and P. palmivora, two closely related causual agents of cacao black pod achieved similar genome size and gene model numbers by different mechanisms.</title>
        <authorList>
            <person name="Ali S."/>
            <person name="Shao J."/>
            <person name="Larry D.J."/>
            <person name="Kronmiller B."/>
            <person name="Shen D."/>
            <person name="Strem M.D."/>
            <person name="Melnick R.L."/>
            <person name="Guiltinan M.J."/>
            <person name="Tyler B.M."/>
            <person name="Meinhardt L.W."/>
            <person name="Bailey B.A."/>
        </authorList>
    </citation>
    <scope>NUCLEOTIDE SEQUENCE [LARGE SCALE GENOMIC DNA]</scope>
    <source>
        <strain evidence="3">zdho120</strain>
    </source>
</reference>
<evidence type="ECO:0000256" key="1">
    <source>
        <dbReference type="SAM" id="MobiDB-lite"/>
    </source>
</evidence>
<protein>
    <submittedName>
        <fullName evidence="2">Uncharacterized protein</fullName>
    </submittedName>
</protein>
<dbReference type="EMBL" id="NBNE01004931">
    <property type="protein sequence ID" value="OWZ04500.1"/>
    <property type="molecule type" value="Genomic_DNA"/>
</dbReference>
<proteinExistence type="predicted"/>
<sequence length="184" mass="20471">MRVEGVGKHVSPSPSSVRHRLTPLMKNTAREWAIQGLKPARIRTGFLRRFNLSKESLPPLSVVLRFVHNYSASHLRNNDILESLKAKIHEVAVTGNEKGSEVFALAWENDMSGRPIVGNGTDLKPFIIDGATKTLPMRANRDPVAYLVLDIGGSDKMRGFHLVATIIMSQQMQLHHSRALTAMK</sequence>
<organism evidence="2 3">
    <name type="scientific">Phytophthora megakarya</name>
    <dbReference type="NCBI Taxonomy" id="4795"/>
    <lineage>
        <taxon>Eukaryota</taxon>
        <taxon>Sar</taxon>
        <taxon>Stramenopiles</taxon>
        <taxon>Oomycota</taxon>
        <taxon>Peronosporomycetes</taxon>
        <taxon>Peronosporales</taxon>
        <taxon>Peronosporaceae</taxon>
        <taxon>Phytophthora</taxon>
    </lineage>
</organism>